<evidence type="ECO:0000313" key="8">
    <source>
        <dbReference type="EMBL" id="GMT29145.1"/>
    </source>
</evidence>
<proteinExistence type="inferred from homology"/>
<keyword evidence="4 7" id="KW-1133">Transmembrane helix</keyword>
<dbReference type="PANTHER" id="PTHR31815">
    <property type="entry name" value="AGAP005329-PA"/>
    <property type="match status" value="1"/>
</dbReference>
<dbReference type="GO" id="GO:0016020">
    <property type="term" value="C:membrane"/>
    <property type="evidence" value="ECO:0007669"/>
    <property type="project" value="UniProtKB-SubCell"/>
</dbReference>
<sequence length="264" mass="28757">LAARGVSLGLGKINLSDLNQLPGERAQLARLARTSVVVEKPKFIIRKKADAKTVWAACRAVIFGCVVISIGLAMAVLGYFDKHLSERVSLIPNTTSTLITHDRIVQYHLKSMQYIGPILMGIGTFVLIIACVITLESRDKHAQIITEESAGARARRAESDARRSTSGDIEATTGESRTGDKKKTPNGGRKSLRLVEEEEETVETPEDTERQTRNEGNTRQVRAEVHRVPRHLLIGSSAPLADCDSLLDDPLSESSPSTVPPDAI</sequence>
<dbReference type="Proteomes" id="UP001432322">
    <property type="component" value="Unassembled WGS sequence"/>
</dbReference>
<protein>
    <submittedName>
        <fullName evidence="8">Uncharacterized protein</fullName>
    </submittedName>
</protein>
<keyword evidence="3 7" id="KW-0812">Transmembrane</keyword>
<gene>
    <name evidence="8" type="ORF">PFISCL1PPCAC_20442</name>
</gene>
<organism evidence="8 9">
    <name type="scientific">Pristionchus fissidentatus</name>
    <dbReference type="NCBI Taxonomy" id="1538716"/>
    <lineage>
        <taxon>Eukaryota</taxon>
        <taxon>Metazoa</taxon>
        <taxon>Ecdysozoa</taxon>
        <taxon>Nematoda</taxon>
        <taxon>Chromadorea</taxon>
        <taxon>Rhabditida</taxon>
        <taxon>Rhabditina</taxon>
        <taxon>Diplogasteromorpha</taxon>
        <taxon>Diplogasteroidea</taxon>
        <taxon>Neodiplogasteridae</taxon>
        <taxon>Pristionchus</taxon>
    </lineage>
</organism>
<feature type="region of interest" description="Disordered" evidence="6">
    <location>
        <begin position="150"/>
        <end position="264"/>
    </location>
</feature>
<dbReference type="AlphaFoldDB" id="A0AAV5WF99"/>
<evidence type="ECO:0000256" key="3">
    <source>
        <dbReference type="ARBA" id="ARBA00022692"/>
    </source>
</evidence>
<dbReference type="InterPro" id="IPR018787">
    <property type="entry name" value="DUF2371_TMEM200"/>
</dbReference>
<feature type="non-terminal residue" evidence="8">
    <location>
        <position position="1"/>
    </location>
</feature>
<comment type="similarity">
    <text evidence="2">Belongs to the TMEM200 family.</text>
</comment>
<comment type="caution">
    <text evidence="8">The sequence shown here is derived from an EMBL/GenBank/DDBJ whole genome shotgun (WGS) entry which is preliminary data.</text>
</comment>
<keyword evidence="9" id="KW-1185">Reference proteome</keyword>
<evidence type="ECO:0000256" key="4">
    <source>
        <dbReference type="ARBA" id="ARBA00022989"/>
    </source>
</evidence>
<evidence type="ECO:0000256" key="7">
    <source>
        <dbReference type="SAM" id="Phobius"/>
    </source>
</evidence>
<feature type="transmembrane region" description="Helical" evidence="7">
    <location>
        <begin position="56"/>
        <end position="80"/>
    </location>
</feature>
<evidence type="ECO:0000256" key="6">
    <source>
        <dbReference type="SAM" id="MobiDB-lite"/>
    </source>
</evidence>
<reference evidence="8" key="1">
    <citation type="submission" date="2023-10" db="EMBL/GenBank/DDBJ databases">
        <title>Genome assembly of Pristionchus species.</title>
        <authorList>
            <person name="Yoshida K."/>
            <person name="Sommer R.J."/>
        </authorList>
    </citation>
    <scope>NUCLEOTIDE SEQUENCE</scope>
    <source>
        <strain evidence="8">RS5133</strain>
    </source>
</reference>
<dbReference type="PANTHER" id="PTHR31815:SF1">
    <property type="entry name" value="TRANSMEMBRANE PROTEIN 200C"/>
    <property type="match status" value="1"/>
</dbReference>
<evidence type="ECO:0000313" key="9">
    <source>
        <dbReference type="Proteomes" id="UP001432322"/>
    </source>
</evidence>
<name>A0AAV5WF99_9BILA</name>
<comment type="subcellular location">
    <subcellularLocation>
        <location evidence="1">Membrane</location>
        <topology evidence="1">Multi-pass membrane protein</topology>
    </subcellularLocation>
</comment>
<dbReference type="EMBL" id="BTSY01000005">
    <property type="protein sequence ID" value="GMT29145.1"/>
    <property type="molecule type" value="Genomic_DNA"/>
</dbReference>
<feature type="compositionally biased region" description="Basic and acidic residues" evidence="6">
    <location>
        <begin position="155"/>
        <end position="165"/>
    </location>
</feature>
<evidence type="ECO:0000256" key="1">
    <source>
        <dbReference type="ARBA" id="ARBA00004141"/>
    </source>
</evidence>
<feature type="compositionally biased region" description="Acidic residues" evidence="6">
    <location>
        <begin position="196"/>
        <end position="206"/>
    </location>
</feature>
<keyword evidence="5 7" id="KW-0472">Membrane</keyword>
<evidence type="ECO:0000256" key="2">
    <source>
        <dbReference type="ARBA" id="ARBA00005308"/>
    </source>
</evidence>
<evidence type="ECO:0000256" key="5">
    <source>
        <dbReference type="ARBA" id="ARBA00023136"/>
    </source>
</evidence>
<dbReference type="Pfam" id="PF10177">
    <property type="entry name" value="DUF2371"/>
    <property type="match status" value="1"/>
</dbReference>
<feature type="transmembrane region" description="Helical" evidence="7">
    <location>
        <begin position="114"/>
        <end position="135"/>
    </location>
</feature>
<accession>A0AAV5WF99</accession>